<reference evidence="3" key="1">
    <citation type="submission" date="2017-03" db="EMBL/GenBank/DDBJ databases">
        <title>Phytopthora megakarya and P. palmivora, two closely related causual agents of cacao black pod achieved similar genome size and gene model numbers by different mechanisms.</title>
        <authorList>
            <person name="Ali S."/>
            <person name="Shao J."/>
            <person name="Larry D.J."/>
            <person name="Kronmiller B."/>
            <person name="Shen D."/>
            <person name="Strem M.D."/>
            <person name="Melnick R.L."/>
            <person name="Guiltinan M.J."/>
            <person name="Tyler B.M."/>
            <person name="Meinhardt L.W."/>
            <person name="Bailey B.A."/>
        </authorList>
    </citation>
    <scope>NUCLEOTIDE SEQUENCE [LARGE SCALE GENOMIC DNA]</scope>
    <source>
        <strain evidence="3">zdho120</strain>
    </source>
</reference>
<keyword evidence="3" id="KW-1185">Reference proteome</keyword>
<dbReference type="AlphaFoldDB" id="A0A225VDJ8"/>
<accession>A0A225VDJ8</accession>
<name>A0A225VDJ8_9STRA</name>
<evidence type="ECO:0000313" key="2">
    <source>
        <dbReference type="EMBL" id="OWZ03716.1"/>
    </source>
</evidence>
<comment type="caution">
    <text evidence="2">The sequence shown here is derived from an EMBL/GenBank/DDBJ whole genome shotgun (WGS) entry which is preliminary data.</text>
</comment>
<gene>
    <name evidence="2" type="ORF">PHMEG_00024504</name>
</gene>
<evidence type="ECO:0008006" key="4">
    <source>
        <dbReference type="Google" id="ProtNLM"/>
    </source>
</evidence>
<dbReference type="EMBL" id="NBNE01005360">
    <property type="protein sequence ID" value="OWZ03716.1"/>
    <property type="molecule type" value="Genomic_DNA"/>
</dbReference>
<protein>
    <recommendedName>
        <fullName evidence="4">Reverse transcriptase</fullName>
    </recommendedName>
</protein>
<evidence type="ECO:0000313" key="3">
    <source>
        <dbReference type="Proteomes" id="UP000198211"/>
    </source>
</evidence>
<sequence>MTKLGSSLSVSCTSGDRHHSHPWSNDSPTHGRLEYCRNSTSTQAMVTIHNHQTNNGACGALTVRPTACQLAMIRLALQLHRDLEPRALTKCLSLIVVAMIHRLKLTAMRNRLMRPPPICSIHSSVHEANYISLEDYAQELAFLPASIEPSVTEHDYTTPNVKNPSFVGDQQRRLDDVLKKQEAIMISSGNALPPPAYGLVCDIDVQGHPPIKQRARRITLRHLQKLYELLK</sequence>
<dbReference type="Proteomes" id="UP000198211">
    <property type="component" value="Unassembled WGS sequence"/>
</dbReference>
<dbReference type="OrthoDB" id="7762636at2759"/>
<evidence type="ECO:0000256" key="1">
    <source>
        <dbReference type="SAM" id="MobiDB-lite"/>
    </source>
</evidence>
<feature type="compositionally biased region" description="Polar residues" evidence="1">
    <location>
        <begin position="1"/>
        <end position="14"/>
    </location>
</feature>
<proteinExistence type="predicted"/>
<organism evidence="2 3">
    <name type="scientific">Phytophthora megakarya</name>
    <dbReference type="NCBI Taxonomy" id="4795"/>
    <lineage>
        <taxon>Eukaryota</taxon>
        <taxon>Sar</taxon>
        <taxon>Stramenopiles</taxon>
        <taxon>Oomycota</taxon>
        <taxon>Peronosporomycetes</taxon>
        <taxon>Peronosporales</taxon>
        <taxon>Peronosporaceae</taxon>
        <taxon>Phytophthora</taxon>
    </lineage>
</organism>
<feature type="region of interest" description="Disordered" evidence="1">
    <location>
        <begin position="1"/>
        <end position="31"/>
    </location>
</feature>